<name>A0A7C3ZHY5_9CYAN</name>
<evidence type="ECO:0000256" key="2">
    <source>
        <dbReference type="ARBA" id="ARBA00022857"/>
    </source>
</evidence>
<sequence length="230" mass="24624">MRENHLGRPIATVVLAMSADGKISDATRSPTLFGSSADKAHLETQVALADGVLGGAASLRAGGTAMRVSTPELLQQRTVQGKPPQPVQIICSRSGKIPPMLPFFRQNVPRWLLTTNAGAKEWEGQPGWERILVLETAQGDVDLLAAMHQLAKLGLGRLAVLGGGELVAGLLAAGCIDEMWLTVCPLVFGGKEAPTPVDGGGFSLHQAPRLQLQEVKRVEQEVFLHYRVQR</sequence>
<dbReference type="Pfam" id="PF01872">
    <property type="entry name" value="RibD_C"/>
    <property type="match status" value="1"/>
</dbReference>
<comment type="pathway">
    <text evidence="1">Cofactor biosynthesis; riboflavin biosynthesis.</text>
</comment>
<dbReference type="SUPFAM" id="SSF53597">
    <property type="entry name" value="Dihydrofolate reductase-like"/>
    <property type="match status" value="1"/>
</dbReference>
<organism evidence="5">
    <name type="scientific">Planktothricoides sp. SpSt-374</name>
    <dbReference type="NCBI Taxonomy" id="2282167"/>
    <lineage>
        <taxon>Bacteria</taxon>
        <taxon>Bacillati</taxon>
        <taxon>Cyanobacteriota</taxon>
        <taxon>Cyanophyceae</taxon>
        <taxon>Oscillatoriophycideae</taxon>
        <taxon>Oscillatoriales</taxon>
        <taxon>Oscillatoriaceae</taxon>
        <taxon>Planktothricoides</taxon>
    </lineage>
</organism>
<evidence type="ECO:0000256" key="1">
    <source>
        <dbReference type="ARBA" id="ARBA00005104"/>
    </source>
</evidence>
<dbReference type="AlphaFoldDB" id="A0A7C3ZHY5"/>
<dbReference type="GO" id="GO:0008703">
    <property type="term" value="F:5-amino-6-(5-phosphoribosylamino)uracil reductase activity"/>
    <property type="evidence" value="ECO:0007669"/>
    <property type="project" value="InterPro"/>
</dbReference>
<feature type="domain" description="Bacterial bifunctional deaminase-reductase C-terminal" evidence="4">
    <location>
        <begin position="12"/>
        <end position="222"/>
    </location>
</feature>
<dbReference type="GO" id="GO:0009231">
    <property type="term" value="P:riboflavin biosynthetic process"/>
    <property type="evidence" value="ECO:0007669"/>
    <property type="project" value="InterPro"/>
</dbReference>
<evidence type="ECO:0000256" key="3">
    <source>
        <dbReference type="ARBA" id="ARBA00023002"/>
    </source>
</evidence>
<keyword evidence="2" id="KW-0521">NADP</keyword>
<dbReference type="InterPro" id="IPR050765">
    <property type="entry name" value="Riboflavin_Biosynth_HTPR"/>
</dbReference>
<dbReference type="InterPro" id="IPR024072">
    <property type="entry name" value="DHFR-like_dom_sf"/>
</dbReference>
<dbReference type="Gene3D" id="3.40.430.10">
    <property type="entry name" value="Dihydrofolate Reductase, subunit A"/>
    <property type="match status" value="1"/>
</dbReference>
<dbReference type="PANTHER" id="PTHR38011:SF7">
    <property type="entry name" value="2,5-DIAMINO-6-RIBOSYLAMINO-4(3H)-PYRIMIDINONE 5'-PHOSPHATE REDUCTASE"/>
    <property type="match status" value="1"/>
</dbReference>
<comment type="caution">
    <text evidence="5">The sequence shown here is derived from an EMBL/GenBank/DDBJ whole genome shotgun (WGS) entry which is preliminary data.</text>
</comment>
<dbReference type="EMBL" id="DSPX01000011">
    <property type="protein sequence ID" value="HGF99321.1"/>
    <property type="molecule type" value="Genomic_DNA"/>
</dbReference>
<protein>
    <submittedName>
        <fullName evidence="5">Riboflavin deaminase</fullName>
    </submittedName>
</protein>
<accession>A0A7C3ZHY5</accession>
<evidence type="ECO:0000259" key="4">
    <source>
        <dbReference type="Pfam" id="PF01872"/>
    </source>
</evidence>
<dbReference type="PANTHER" id="PTHR38011">
    <property type="entry name" value="DIHYDROFOLATE REDUCTASE FAMILY PROTEIN (AFU_ORTHOLOGUE AFUA_8G06820)"/>
    <property type="match status" value="1"/>
</dbReference>
<evidence type="ECO:0000313" key="5">
    <source>
        <dbReference type="EMBL" id="HGF99321.1"/>
    </source>
</evidence>
<keyword evidence="3" id="KW-0560">Oxidoreductase</keyword>
<proteinExistence type="predicted"/>
<gene>
    <name evidence="5" type="ORF">ENR15_01240</name>
</gene>
<dbReference type="InterPro" id="IPR002734">
    <property type="entry name" value="RibDG_C"/>
</dbReference>
<reference evidence="5" key="1">
    <citation type="journal article" date="2020" name="mSystems">
        <title>Genome- and Community-Level Interaction Insights into Carbon Utilization and Element Cycling Functions of Hydrothermarchaeota in Hydrothermal Sediment.</title>
        <authorList>
            <person name="Zhou Z."/>
            <person name="Liu Y."/>
            <person name="Xu W."/>
            <person name="Pan J."/>
            <person name="Luo Z.H."/>
            <person name="Li M."/>
        </authorList>
    </citation>
    <scope>NUCLEOTIDE SEQUENCE [LARGE SCALE GENOMIC DNA]</scope>
    <source>
        <strain evidence="5">SpSt-374</strain>
    </source>
</reference>